<evidence type="ECO:0000313" key="2">
    <source>
        <dbReference type="EMBL" id="MBO0624112.1"/>
    </source>
</evidence>
<keyword evidence="3" id="KW-1185">Reference proteome</keyword>
<organism evidence="2 3">
    <name type="scientific">Bifidobacterium asteroides</name>
    <dbReference type="NCBI Taxonomy" id="1684"/>
    <lineage>
        <taxon>Bacteria</taxon>
        <taxon>Bacillati</taxon>
        <taxon>Actinomycetota</taxon>
        <taxon>Actinomycetes</taxon>
        <taxon>Bifidobacteriales</taxon>
        <taxon>Bifidobacteriaceae</taxon>
        <taxon>Bifidobacterium</taxon>
    </lineage>
</organism>
<evidence type="ECO:0000313" key="3">
    <source>
        <dbReference type="Proteomes" id="UP000664299"/>
    </source>
</evidence>
<feature type="transmembrane region" description="Helical" evidence="1">
    <location>
        <begin position="178"/>
        <end position="194"/>
    </location>
</feature>
<proteinExistence type="predicted"/>
<accession>A0ABS3IUZ2</accession>
<name>A0ABS3IUZ2_9BIFI</name>
<keyword evidence="1" id="KW-0472">Membrane</keyword>
<comment type="caution">
    <text evidence="2">The sequence shown here is derived from an EMBL/GenBank/DDBJ whole genome shotgun (WGS) entry which is preliminary data.</text>
</comment>
<evidence type="ECO:0008006" key="4">
    <source>
        <dbReference type="Google" id="ProtNLM"/>
    </source>
</evidence>
<keyword evidence="1" id="KW-0812">Transmembrane</keyword>
<gene>
    <name evidence="2" type="ORF">J1F30_07025</name>
</gene>
<sequence length="208" mass="22756">MAFVGIQLKRLYRLVLLPFILTAGVLLVGFVLEGIWSPGRIRPVMMVLTQVPVIAAGLSTAFVLNGDPIVELAESTPTGWRKVQVTRLLIVTGAFLAAATLLFTGLHMMRLWPRDMGRVSIITPVGSIFMVNCLVFLIAVLTTSMPTSSLASIAIWAIWLFLCFIWDPYITDPVRQRLVPMIIAAAGAIFGWNMCGDAERNVVKVAAL</sequence>
<evidence type="ECO:0000256" key="1">
    <source>
        <dbReference type="SAM" id="Phobius"/>
    </source>
</evidence>
<protein>
    <recommendedName>
        <fullName evidence="4">ABC transporter permease</fullName>
    </recommendedName>
</protein>
<reference evidence="2" key="1">
    <citation type="submission" date="2021-03" db="EMBL/GenBank/DDBJ databases">
        <title>Genome sequence of Bifidobacterium asteroides strain wkB204 isolated from a honey bee gut.</title>
        <authorList>
            <person name="Motta E.V.S."/>
            <person name="Kwong W.K."/>
            <person name="Moran N.A."/>
        </authorList>
    </citation>
    <scope>NUCLEOTIDE SEQUENCE</scope>
    <source>
        <strain evidence="2">WkB204</strain>
    </source>
</reference>
<dbReference type="Proteomes" id="UP000664299">
    <property type="component" value="Unassembled WGS sequence"/>
</dbReference>
<dbReference type="EMBL" id="JAFMNU010000019">
    <property type="protein sequence ID" value="MBO0624112.1"/>
    <property type="molecule type" value="Genomic_DNA"/>
</dbReference>
<feature type="transmembrane region" description="Helical" evidence="1">
    <location>
        <begin position="85"/>
        <end position="109"/>
    </location>
</feature>
<feature type="transmembrane region" description="Helical" evidence="1">
    <location>
        <begin position="121"/>
        <end position="141"/>
    </location>
</feature>
<feature type="transmembrane region" description="Helical" evidence="1">
    <location>
        <begin position="147"/>
        <end position="166"/>
    </location>
</feature>
<keyword evidence="1" id="KW-1133">Transmembrane helix</keyword>
<feature type="transmembrane region" description="Helical" evidence="1">
    <location>
        <begin position="12"/>
        <end position="32"/>
    </location>
</feature>
<feature type="transmembrane region" description="Helical" evidence="1">
    <location>
        <begin position="44"/>
        <end position="65"/>
    </location>
</feature>